<dbReference type="SUPFAM" id="SSF53328">
    <property type="entry name" value="Formyltransferase"/>
    <property type="match status" value="1"/>
</dbReference>
<proteinExistence type="inferred from homology"/>
<dbReference type="InterPro" id="IPR001555">
    <property type="entry name" value="GART_AS"/>
</dbReference>
<dbReference type="PROSITE" id="PS00373">
    <property type="entry name" value="GART"/>
    <property type="match status" value="1"/>
</dbReference>
<comment type="similarity">
    <text evidence="4 6">Belongs to the GART family.</text>
</comment>
<dbReference type="InterPro" id="IPR036477">
    <property type="entry name" value="Formyl_transf_N_sf"/>
</dbReference>
<feature type="binding site" evidence="6">
    <location>
        <begin position="11"/>
        <end position="13"/>
    </location>
    <ligand>
        <name>N(1)-(5-phospho-beta-D-ribosyl)glycinamide</name>
        <dbReference type="ChEBI" id="CHEBI:143788"/>
    </ligand>
</feature>
<dbReference type="RefSeq" id="WP_410030773.1">
    <property type="nucleotide sequence ID" value="NZ_JBGMEI010000002.1"/>
</dbReference>
<comment type="caution">
    <text evidence="6">Lacks conserved residue(s) required for the propagation of feature annotation.</text>
</comment>
<dbReference type="GO" id="GO:0004644">
    <property type="term" value="F:phosphoribosylglycinamide formyltransferase activity"/>
    <property type="evidence" value="ECO:0007669"/>
    <property type="project" value="UniProtKB-EC"/>
</dbReference>
<evidence type="ECO:0000259" key="7">
    <source>
        <dbReference type="Pfam" id="PF00551"/>
    </source>
</evidence>
<evidence type="ECO:0000313" key="9">
    <source>
        <dbReference type="Proteomes" id="UP001637996"/>
    </source>
</evidence>
<evidence type="ECO:0000256" key="6">
    <source>
        <dbReference type="HAMAP-Rule" id="MF_01930"/>
    </source>
</evidence>
<evidence type="ECO:0000256" key="4">
    <source>
        <dbReference type="ARBA" id="ARBA00038440"/>
    </source>
</evidence>
<evidence type="ECO:0000256" key="1">
    <source>
        <dbReference type="ARBA" id="ARBA00005054"/>
    </source>
</evidence>
<gene>
    <name evidence="6 8" type="primary">purN</name>
    <name evidence="8" type="ORF">ACCQ41_02035</name>
</gene>
<dbReference type="NCBIfam" id="TIGR00639">
    <property type="entry name" value="PurN"/>
    <property type="match status" value="1"/>
</dbReference>
<feature type="binding site" evidence="6">
    <location>
        <position position="56"/>
    </location>
    <ligand>
        <name>(6R)-10-formyltetrahydrofolate</name>
        <dbReference type="ChEBI" id="CHEBI:195366"/>
    </ligand>
</feature>
<feature type="site" description="Raises pKa of active site His" evidence="6">
    <location>
        <position position="137"/>
    </location>
</feature>
<feature type="binding site" evidence="6">
    <location>
        <position position="94"/>
    </location>
    <ligand>
        <name>(6R)-10-formyltetrahydrofolate</name>
        <dbReference type="ChEBI" id="CHEBI:195366"/>
    </ligand>
</feature>
<dbReference type="PANTHER" id="PTHR43369:SF2">
    <property type="entry name" value="PHOSPHORIBOSYLGLYCINAMIDE FORMYLTRANSFERASE"/>
    <property type="match status" value="1"/>
</dbReference>
<comment type="catalytic activity">
    <reaction evidence="5 6">
        <text>N(1)-(5-phospho-beta-D-ribosyl)glycinamide + (6R)-10-formyltetrahydrofolate = N(2)-formyl-N(1)-(5-phospho-beta-D-ribosyl)glycinamide + (6S)-5,6,7,8-tetrahydrofolate + H(+)</text>
        <dbReference type="Rhea" id="RHEA:15053"/>
        <dbReference type="ChEBI" id="CHEBI:15378"/>
        <dbReference type="ChEBI" id="CHEBI:57453"/>
        <dbReference type="ChEBI" id="CHEBI:143788"/>
        <dbReference type="ChEBI" id="CHEBI:147286"/>
        <dbReference type="ChEBI" id="CHEBI:195366"/>
        <dbReference type="EC" id="2.1.2.2"/>
    </reaction>
</comment>
<feature type="active site" description="Proton donor" evidence="6">
    <location>
        <position position="96"/>
    </location>
</feature>
<evidence type="ECO:0000313" key="8">
    <source>
        <dbReference type="EMBL" id="MFO3665039.1"/>
    </source>
</evidence>
<evidence type="ECO:0000256" key="5">
    <source>
        <dbReference type="ARBA" id="ARBA00047664"/>
    </source>
</evidence>
<dbReference type="Pfam" id="PF00551">
    <property type="entry name" value="Formyl_trans_N"/>
    <property type="match status" value="1"/>
</dbReference>
<reference evidence="8 9" key="1">
    <citation type="journal article" date="2025" name="Anaerobe">
        <title>Description of Anaerococcus kampingiae sp. nov., Anaerococcus groningensis sp. nov., Anaerococcus martiniensis sp. nov., and Anaerococcus cruorum sp. nov., isolated from human clinical specimens.</title>
        <authorList>
            <person name="Boiten K.E."/>
            <person name="Meijer J."/>
            <person name="van Wezel E.M."/>
            <person name="Veloo A.C.M."/>
        </authorList>
    </citation>
    <scope>NUCLEOTIDE SEQUENCE [LARGE SCALE GENOMIC DNA]</scope>
    <source>
        <strain evidence="8 9">ENR0831</strain>
    </source>
</reference>
<dbReference type="InterPro" id="IPR002376">
    <property type="entry name" value="Formyl_transf_N"/>
</dbReference>
<keyword evidence="9" id="KW-1185">Reference proteome</keyword>
<organism evidence="8 9">
    <name type="scientific">Anaerococcus martiniensis</name>
    <dbReference type="NCBI Taxonomy" id="3115615"/>
    <lineage>
        <taxon>Bacteria</taxon>
        <taxon>Bacillati</taxon>
        <taxon>Bacillota</taxon>
        <taxon>Tissierellia</taxon>
        <taxon>Tissierellales</taxon>
        <taxon>Peptoniphilaceae</taxon>
        <taxon>Anaerococcus</taxon>
    </lineage>
</organism>
<dbReference type="PANTHER" id="PTHR43369">
    <property type="entry name" value="PHOSPHORIBOSYLGLYCINAMIDE FORMYLTRANSFERASE"/>
    <property type="match status" value="1"/>
</dbReference>
<comment type="function">
    <text evidence="6">Catalyzes the transfer of a formyl group from 10-formyltetrahydrofolate to 5-phospho-ribosyl-glycinamide (GAR), producing 5-phospho-ribosyl-N-formylglycinamide (FGAR) and tetrahydrofolate.</text>
</comment>
<dbReference type="CDD" id="cd08645">
    <property type="entry name" value="FMT_core_GART"/>
    <property type="match status" value="1"/>
</dbReference>
<evidence type="ECO:0000256" key="2">
    <source>
        <dbReference type="ARBA" id="ARBA00022679"/>
    </source>
</evidence>
<feature type="domain" description="Formyl transferase N-terminal" evidence="7">
    <location>
        <begin position="1"/>
        <end position="174"/>
    </location>
</feature>
<evidence type="ECO:0000256" key="3">
    <source>
        <dbReference type="ARBA" id="ARBA00022755"/>
    </source>
</evidence>
<sequence>MNLAVFISGGGSNFKALIDAQDEGYFKSQIKYVVSNKDAAGLKYARENNIAYLISKDEYEIIKKLKDHNIDLIVLAGYLVKISKKILDEFTVINIHPSLLPKYGGKGFYGMNVHNAVFENKEKVSGVTVHFVNENLDEGDIILQKELDISKCKDAEEISKEVLKVEHQTLKEVIKKLEEDKCAR</sequence>
<dbReference type="EC" id="2.1.2.2" evidence="6"/>
<protein>
    <recommendedName>
        <fullName evidence="6">Phosphoribosylglycinamide formyltransferase</fullName>
        <ecNumber evidence="6">2.1.2.2</ecNumber>
    </recommendedName>
    <alternativeName>
        <fullName evidence="6">5'-phosphoribosylglycinamide transformylase</fullName>
    </alternativeName>
    <alternativeName>
        <fullName evidence="6">GAR transformylase</fullName>
        <shortName evidence="6">GART</shortName>
    </alternativeName>
</protein>
<dbReference type="InterPro" id="IPR004607">
    <property type="entry name" value="GART"/>
</dbReference>
<dbReference type="Gene3D" id="3.40.50.170">
    <property type="entry name" value="Formyl transferase, N-terminal domain"/>
    <property type="match status" value="1"/>
</dbReference>
<dbReference type="HAMAP" id="MF_01930">
    <property type="entry name" value="PurN"/>
    <property type="match status" value="1"/>
</dbReference>
<keyword evidence="3 6" id="KW-0658">Purine biosynthesis</keyword>
<accession>A0ABW9M6Q5</accession>
<dbReference type="Proteomes" id="UP001637996">
    <property type="component" value="Unassembled WGS sequence"/>
</dbReference>
<name>A0ABW9M6Q5_9FIRM</name>
<dbReference type="EMBL" id="JBGMEI010000002">
    <property type="protein sequence ID" value="MFO3665039.1"/>
    <property type="molecule type" value="Genomic_DNA"/>
</dbReference>
<comment type="caution">
    <text evidence="8">The sequence shown here is derived from an EMBL/GenBank/DDBJ whole genome shotgun (WGS) entry which is preliminary data.</text>
</comment>
<comment type="pathway">
    <text evidence="1 6">Purine metabolism; IMP biosynthesis via de novo pathway; N(2)-formyl-N(1)-(5-phospho-D-ribosyl)glycinamide from N(1)-(5-phospho-D-ribosyl)glycinamide (10-formyl THF route): step 1/1.</text>
</comment>
<keyword evidence="2 6" id="KW-0808">Transferase</keyword>